<proteinExistence type="predicted"/>
<dbReference type="AlphaFoldDB" id="A0A2R6B702"/>
<dbReference type="InterPro" id="IPR007842">
    <property type="entry name" value="HEPN_dom"/>
</dbReference>
<accession>A0A2R6B702</accession>
<evidence type="ECO:0000256" key="1">
    <source>
        <dbReference type="SAM" id="Coils"/>
    </source>
</evidence>
<dbReference type="EMBL" id="NEXH01000026">
    <property type="protein sequence ID" value="PSN94362.1"/>
    <property type="molecule type" value="Genomic_DNA"/>
</dbReference>
<dbReference type="Gene3D" id="1.20.120.330">
    <property type="entry name" value="Nucleotidyltransferases domain 2"/>
    <property type="match status" value="1"/>
</dbReference>
<name>A0A2R6B702_9ARCH</name>
<dbReference type="Proteomes" id="UP000241284">
    <property type="component" value="Unassembled WGS sequence"/>
</dbReference>
<comment type="caution">
    <text evidence="3">The sequence shown here is derived from an EMBL/GenBank/DDBJ whole genome shotgun (WGS) entry which is preliminary data.</text>
</comment>
<gene>
    <name evidence="3" type="ORF">B9Q06_09460</name>
</gene>
<keyword evidence="1" id="KW-0175">Coiled coil</keyword>
<feature type="coiled-coil region" evidence="1">
    <location>
        <begin position="1"/>
        <end position="28"/>
    </location>
</feature>
<protein>
    <recommendedName>
        <fullName evidence="2">HEPN domain-containing protein</fullName>
    </recommendedName>
</protein>
<evidence type="ECO:0000313" key="3">
    <source>
        <dbReference type="EMBL" id="PSN94362.1"/>
    </source>
</evidence>
<feature type="domain" description="HEPN" evidence="2">
    <location>
        <begin position="8"/>
        <end position="65"/>
    </location>
</feature>
<dbReference type="PROSITE" id="PS50910">
    <property type="entry name" value="HEPN"/>
    <property type="match status" value="1"/>
</dbReference>
<organism evidence="3 4">
    <name type="scientific">Candidatus Marsarchaeota G2 archaeon ECH_B_2</name>
    <dbReference type="NCBI Taxonomy" id="1978160"/>
    <lineage>
        <taxon>Archaea</taxon>
        <taxon>Candidatus Marsarchaeota</taxon>
        <taxon>Candidatus Marsarchaeota group 2</taxon>
    </lineage>
</organism>
<evidence type="ECO:0000259" key="2">
    <source>
        <dbReference type="PROSITE" id="PS50910"/>
    </source>
</evidence>
<sequence length="65" mass="7650">MKRTEDWLRQAEKDLEEAEYARKGKYNELCRFLSQQCAEKTVNALLQSRGIERRGHSVTHLLQDA</sequence>
<dbReference type="SUPFAM" id="SSF81593">
    <property type="entry name" value="Nucleotidyltransferase substrate binding subunit/domain"/>
    <property type="match status" value="1"/>
</dbReference>
<reference evidence="3 4" key="1">
    <citation type="submission" date="2017-04" db="EMBL/GenBank/DDBJ databases">
        <title>Novel microbial lineages endemic to geothermal iron-oxide mats fill important gaps in the evolutionary history of Archaea.</title>
        <authorList>
            <person name="Jay Z.J."/>
            <person name="Beam J.P."/>
            <person name="Dlakic M."/>
            <person name="Rusch D.B."/>
            <person name="Kozubal M.A."/>
            <person name="Inskeep W.P."/>
        </authorList>
    </citation>
    <scope>NUCLEOTIDE SEQUENCE [LARGE SCALE GENOMIC DNA]</scope>
    <source>
        <strain evidence="3">ECH_B_2</strain>
    </source>
</reference>
<dbReference type="Pfam" id="PF05168">
    <property type="entry name" value="HEPN"/>
    <property type="match status" value="1"/>
</dbReference>
<evidence type="ECO:0000313" key="4">
    <source>
        <dbReference type="Proteomes" id="UP000241284"/>
    </source>
</evidence>